<evidence type="ECO:0000256" key="1">
    <source>
        <dbReference type="ARBA" id="ARBA00004496"/>
    </source>
</evidence>
<keyword evidence="8" id="KW-0805">Transcription regulation</keyword>
<dbReference type="Gene3D" id="3.30.1490.190">
    <property type="match status" value="1"/>
</dbReference>
<dbReference type="Gene3D" id="1.10.10.10">
    <property type="entry name" value="Winged helix-like DNA-binding domain superfamily/Winged helix DNA-binding domain"/>
    <property type="match status" value="1"/>
</dbReference>
<comment type="subunit">
    <text evidence="3">Homodimer.</text>
</comment>
<dbReference type="GO" id="GO:0005829">
    <property type="term" value="C:cytosol"/>
    <property type="evidence" value="ECO:0007669"/>
    <property type="project" value="TreeGrafter"/>
</dbReference>
<evidence type="ECO:0000256" key="7">
    <source>
        <dbReference type="ARBA" id="ARBA00022833"/>
    </source>
</evidence>
<keyword evidence="4" id="KW-0963">Cytoplasm</keyword>
<evidence type="ECO:0000313" key="11">
    <source>
        <dbReference type="EMBL" id="CAB4870303.1"/>
    </source>
</evidence>
<dbReference type="InterPro" id="IPR002481">
    <property type="entry name" value="FUR"/>
</dbReference>
<gene>
    <name evidence="11" type="ORF">UFOPK3401_00766</name>
</gene>
<dbReference type="PANTHER" id="PTHR33202:SF2">
    <property type="entry name" value="FERRIC UPTAKE REGULATION PROTEIN"/>
    <property type="match status" value="1"/>
</dbReference>
<dbReference type="GO" id="GO:0045892">
    <property type="term" value="P:negative regulation of DNA-templated transcription"/>
    <property type="evidence" value="ECO:0007669"/>
    <property type="project" value="TreeGrafter"/>
</dbReference>
<keyword evidence="7" id="KW-0862">Zinc</keyword>
<comment type="subcellular location">
    <subcellularLocation>
        <location evidence="1">Cytoplasm</location>
    </subcellularLocation>
</comment>
<dbReference type="GO" id="GO:0000976">
    <property type="term" value="F:transcription cis-regulatory region binding"/>
    <property type="evidence" value="ECO:0007669"/>
    <property type="project" value="TreeGrafter"/>
</dbReference>
<name>A0A6J7DSJ4_9ZZZZ</name>
<dbReference type="CDD" id="cd07153">
    <property type="entry name" value="Fur_like"/>
    <property type="match status" value="1"/>
</dbReference>
<dbReference type="InterPro" id="IPR036390">
    <property type="entry name" value="WH_DNA-bd_sf"/>
</dbReference>
<dbReference type="Pfam" id="PF01475">
    <property type="entry name" value="FUR"/>
    <property type="match status" value="1"/>
</dbReference>
<dbReference type="SUPFAM" id="SSF46785">
    <property type="entry name" value="Winged helix' DNA-binding domain"/>
    <property type="match status" value="1"/>
</dbReference>
<dbReference type="InterPro" id="IPR043135">
    <property type="entry name" value="Fur_C"/>
</dbReference>
<accession>A0A6J7DSJ4</accession>
<evidence type="ECO:0000256" key="6">
    <source>
        <dbReference type="ARBA" id="ARBA00022723"/>
    </source>
</evidence>
<dbReference type="EMBL" id="CAFBLM010000029">
    <property type="protein sequence ID" value="CAB4870303.1"/>
    <property type="molecule type" value="Genomic_DNA"/>
</dbReference>
<proteinExistence type="inferred from homology"/>
<keyword evidence="10" id="KW-0804">Transcription</keyword>
<keyword evidence="5" id="KW-0678">Repressor</keyword>
<dbReference type="GO" id="GO:0008270">
    <property type="term" value="F:zinc ion binding"/>
    <property type="evidence" value="ECO:0007669"/>
    <property type="project" value="TreeGrafter"/>
</dbReference>
<dbReference type="GO" id="GO:1900376">
    <property type="term" value="P:regulation of secondary metabolite biosynthetic process"/>
    <property type="evidence" value="ECO:0007669"/>
    <property type="project" value="TreeGrafter"/>
</dbReference>
<keyword evidence="9" id="KW-0238">DNA-binding</keyword>
<evidence type="ECO:0000256" key="4">
    <source>
        <dbReference type="ARBA" id="ARBA00022490"/>
    </source>
</evidence>
<evidence type="ECO:0000256" key="10">
    <source>
        <dbReference type="ARBA" id="ARBA00023163"/>
    </source>
</evidence>
<organism evidence="11">
    <name type="scientific">freshwater metagenome</name>
    <dbReference type="NCBI Taxonomy" id="449393"/>
    <lineage>
        <taxon>unclassified sequences</taxon>
        <taxon>metagenomes</taxon>
        <taxon>ecological metagenomes</taxon>
    </lineage>
</organism>
<dbReference type="GO" id="GO:0003700">
    <property type="term" value="F:DNA-binding transcription factor activity"/>
    <property type="evidence" value="ECO:0007669"/>
    <property type="project" value="InterPro"/>
</dbReference>
<protein>
    <submittedName>
        <fullName evidence="11">Unannotated protein</fullName>
    </submittedName>
</protein>
<evidence type="ECO:0000256" key="8">
    <source>
        <dbReference type="ARBA" id="ARBA00023015"/>
    </source>
</evidence>
<dbReference type="AlphaFoldDB" id="A0A6J7DSJ4"/>
<comment type="similarity">
    <text evidence="2">Belongs to the Fur family.</text>
</comment>
<evidence type="ECO:0000256" key="2">
    <source>
        <dbReference type="ARBA" id="ARBA00007957"/>
    </source>
</evidence>
<evidence type="ECO:0000256" key="5">
    <source>
        <dbReference type="ARBA" id="ARBA00022491"/>
    </source>
</evidence>
<sequence>MKSTRQRTAICEILDSTSQFQSAQEIFASLQQRKESVGLTTVYRVLQTLVDSDEVDALRRDDGEMMYRRCTPGQHHHHLICRSCGRTIEVEGASVERWAQDVAAKNGFSQVSHVVEIFGVCTSCRS</sequence>
<dbReference type="FunFam" id="1.10.10.10:FF:000459">
    <property type="entry name" value="Ferric uptake regulation protein"/>
    <property type="match status" value="1"/>
</dbReference>
<evidence type="ECO:0000256" key="3">
    <source>
        <dbReference type="ARBA" id="ARBA00011738"/>
    </source>
</evidence>
<keyword evidence="6" id="KW-0479">Metal-binding</keyword>
<reference evidence="11" key="1">
    <citation type="submission" date="2020-05" db="EMBL/GenBank/DDBJ databases">
        <authorList>
            <person name="Chiriac C."/>
            <person name="Salcher M."/>
            <person name="Ghai R."/>
            <person name="Kavagutti S V."/>
        </authorList>
    </citation>
    <scope>NUCLEOTIDE SEQUENCE</scope>
</reference>
<evidence type="ECO:0000256" key="9">
    <source>
        <dbReference type="ARBA" id="ARBA00023125"/>
    </source>
</evidence>
<dbReference type="InterPro" id="IPR036388">
    <property type="entry name" value="WH-like_DNA-bd_sf"/>
</dbReference>
<dbReference type="PANTHER" id="PTHR33202">
    <property type="entry name" value="ZINC UPTAKE REGULATION PROTEIN"/>
    <property type="match status" value="1"/>
</dbReference>